<keyword evidence="2" id="KW-1185">Reference proteome</keyword>
<comment type="caution">
    <text evidence="1">The sequence shown here is derived from an EMBL/GenBank/DDBJ whole genome shotgun (WGS) entry which is preliminary data.</text>
</comment>
<reference evidence="2" key="1">
    <citation type="journal article" date="2024" name="Proc. Natl. Acad. Sci. U.S.A.">
        <title>Extraordinary preservation of gene collinearity over three hundred million years revealed in homosporous lycophytes.</title>
        <authorList>
            <person name="Li C."/>
            <person name="Wickell D."/>
            <person name="Kuo L.Y."/>
            <person name="Chen X."/>
            <person name="Nie B."/>
            <person name="Liao X."/>
            <person name="Peng D."/>
            <person name="Ji J."/>
            <person name="Jenkins J."/>
            <person name="Williams M."/>
            <person name="Shu S."/>
            <person name="Plott C."/>
            <person name="Barry K."/>
            <person name="Rajasekar S."/>
            <person name="Grimwood J."/>
            <person name="Han X."/>
            <person name="Sun S."/>
            <person name="Hou Z."/>
            <person name="He W."/>
            <person name="Dai G."/>
            <person name="Sun C."/>
            <person name="Schmutz J."/>
            <person name="Leebens-Mack J.H."/>
            <person name="Li F.W."/>
            <person name="Wang L."/>
        </authorList>
    </citation>
    <scope>NUCLEOTIDE SEQUENCE [LARGE SCALE GENOMIC DNA]</scope>
    <source>
        <strain evidence="2">cv. PW_Plant_1</strain>
    </source>
</reference>
<protein>
    <submittedName>
        <fullName evidence="1">Uncharacterized protein</fullName>
    </submittedName>
</protein>
<dbReference type="EMBL" id="CM055099">
    <property type="protein sequence ID" value="KAJ7546625.1"/>
    <property type="molecule type" value="Genomic_DNA"/>
</dbReference>
<organism evidence="1 2">
    <name type="scientific">Diphasiastrum complanatum</name>
    <name type="common">Issler's clubmoss</name>
    <name type="synonym">Lycopodium complanatum</name>
    <dbReference type="NCBI Taxonomy" id="34168"/>
    <lineage>
        <taxon>Eukaryota</taxon>
        <taxon>Viridiplantae</taxon>
        <taxon>Streptophyta</taxon>
        <taxon>Embryophyta</taxon>
        <taxon>Tracheophyta</taxon>
        <taxon>Lycopodiopsida</taxon>
        <taxon>Lycopodiales</taxon>
        <taxon>Lycopodiaceae</taxon>
        <taxon>Lycopodioideae</taxon>
        <taxon>Diphasiastrum</taxon>
    </lineage>
</organism>
<evidence type="ECO:0000313" key="1">
    <source>
        <dbReference type="EMBL" id="KAJ7546625.1"/>
    </source>
</evidence>
<gene>
    <name evidence="1" type="ORF">O6H91_08G047400</name>
</gene>
<name>A0ACC2CXE8_DIPCM</name>
<sequence length="142" mass="17038">MSSFLEWSVNGRDGPRNWTRKHHQMFRPLKIVFEPHLIPDLDLGTGIRMRVVYNLLKICMIQISTKPLLMGPKRKRNYKAHMLWKKKLWPDKIIQFKKLQGPKTNRLSPDFIMQSIVLVFLLQLPYRLTSLKRWSFFHHTSL</sequence>
<accession>A0ACC2CXE8</accession>
<evidence type="ECO:0000313" key="2">
    <source>
        <dbReference type="Proteomes" id="UP001162992"/>
    </source>
</evidence>
<dbReference type="Proteomes" id="UP001162992">
    <property type="component" value="Chromosome 8"/>
</dbReference>
<proteinExistence type="predicted"/>